<protein>
    <submittedName>
        <fullName evidence="2">Uncharacterized protein</fullName>
    </submittedName>
</protein>
<organism evidence="2 3">
    <name type="scientific">Peronospora matthiolae</name>
    <dbReference type="NCBI Taxonomy" id="2874970"/>
    <lineage>
        <taxon>Eukaryota</taxon>
        <taxon>Sar</taxon>
        <taxon>Stramenopiles</taxon>
        <taxon>Oomycota</taxon>
        <taxon>Peronosporomycetes</taxon>
        <taxon>Peronosporales</taxon>
        <taxon>Peronosporaceae</taxon>
        <taxon>Peronospora</taxon>
    </lineage>
</organism>
<sequence>MLLMGMCTSLTKNPMKPINKKPTDVAPAMRANSVAKKGHKSVDDPQERL</sequence>
<accession>A0AAV1UIM4</accession>
<dbReference type="EMBL" id="CAKLBY020000197">
    <property type="protein sequence ID" value="CAK7933957.1"/>
    <property type="molecule type" value="Genomic_DNA"/>
</dbReference>
<dbReference type="AlphaFoldDB" id="A0AAV1UIM4"/>
<reference evidence="2" key="1">
    <citation type="submission" date="2024-01" db="EMBL/GenBank/DDBJ databases">
        <authorList>
            <person name="Webb A."/>
        </authorList>
    </citation>
    <scope>NUCLEOTIDE SEQUENCE</scope>
    <source>
        <strain evidence="2">Pm1</strain>
    </source>
</reference>
<feature type="region of interest" description="Disordered" evidence="1">
    <location>
        <begin position="1"/>
        <end position="49"/>
    </location>
</feature>
<comment type="caution">
    <text evidence="2">The sequence shown here is derived from an EMBL/GenBank/DDBJ whole genome shotgun (WGS) entry which is preliminary data.</text>
</comment>
<proteinExistence type="predicted"/>
<dbReference type="Proteomes" id="UP001162060">
    <property type="component" value="Unassembled WGS sequence"/>
</dbReference>
<evidence type="ECO:0000256" key="1">
    <source>
        <dbReference type="SAM" id="MobiDB-lite"/>
    </source>
</evidence>
<evidence type="ECO:0000313" key="3">
    <source>
        <dbReference type="Proteomes" id="UP001162060"/>
    </source>
</evidence>
<feature type="compositionally biased region" description="Basic and acidic residues" evidence="1">
    <location>
        <begin position="40"/>
        <end position="49"/>
    </location>
</feature>
<name>A0AAV1UIM4_9STRA</name>
<gene>
    <name evidence="2" type="ORF">PM001_LOCUS19107</name>
</gene>
<evidence type="ECO:0000313" key="2">
    <source>
        <dbReference type="EMBL" id="CAK7933957.1"/>
    </source>
</evidence>